<evidence type="ECO:0000313" key="4">
    <source>
        <dbReference type="EMBL" id="MDT0322106.1"/>
    </source>
</evidence>
<dbReference type="PANTHER" id="PTHR32097">
    <property type="entry name" value="CAMP-BINDING PROTEIN 1-RELATED"/>
    <property type="match status" value="1"/>
</dbReference>
<dbReference type="CDD" id="cd06974">
    <property type="entry name" value="TerD_like"/>
    <property type="match status" value="1"/>
</dbReference>
<feature type="domain" description="TerD" evidence="3">
    <location>
        <begin position="65"/>
        <end position="162"/>
    </location>
</feature>
<dbReference type="EMBL" id="JAVREM010000054">
    <property type="protein sequence ID" value="MDT0322106.1"/>
    <property type="molecule type" value="Genomic_DNA"/>
</dbReference>
<organism evidence="4 5">
    <name type="scientific">Streptomyces millisiae</name>
    <dbReference type="NCBI Taxonomy" id="3075542"/>
    <lineage>
        <taxon>Bacteria</taxon>
        <taxon>Bacillati</taxon>
        <taxon>Actinomycetota</taxon>
        <taxon>Actinomycetes</taxon>
        <taxon>Kitasatosporales</taxon>
        <taxon>Streptomycetaceae</taxon>
        <taxon>Streptomyces</taxon>
    </lineage>
</organism>
<gene>
    <name evidence="4" type="ORF">RNC47_27625</name>
</gene>
<sequence length="590" mass="62689">MAAELIRGQNHPLTDTRLEIRVSAGQPVLAGVTLNDDQGRMREAAWIAHPASPRLPGIEVSRQAAADHRLAVDLDALPEAVHRANVLLALPSGVGGPASFGAVAAPTIAVTGLDGTEIVRYTVTDLATESAIVAVELYRRGGGWKVRAMGQGYSGGLAAMLEDQGLPQARELATTINEAVARGMARSVATPPPAAAQPQGAPATTPPSGQPDQPVAGDAAGHTMEERLYNQVWGMFEDLARTTAAYRSAVDFADSRMERELDQVLSDPATRVGPAADAARVQARARHSQLVDQARANFERDVAQLVAESEVVEPALPPAFARWDNPVWQAYQVPGQTPMALRLGDLSLPERADLRIPMLVRLPLQRGLWIDSGRRVAASPEAAAVDADGLRRLAAETATAVVARVLAVHPVGAFNVQVIDPAGAAAGALAPLLSTGALREPPAVGHAGVRTVLDRLTQRVDLIQMAVRSGAVDSLPPDLDPAEQLLVVHDFPHGFDDRAITQLRYLADEGPSIGVNLIMVADREDARAYGPVLDPLWRALLRITPVPDDHLADPWVGHSWTYEPPLAPGNSRVVSQVLEHLAVARQRSAS</sequence>
<evidence type="ECO:0000259" key="3">
    <source>
        <dbReference type="Pfam" id="PF02342"/>
    </source>
</evidence>
<evidence type="ECO:0000256" key="1">
    <source>
        <dbReference type="ARBA" id="ARBA00008775"/>
    </source>
</evidence>
<name>A0ABU2LWX9_9ACTN</name>
<dbReference type="InterPro" id="IPR051324">
    <property type="entry name" value="Stress/Tellurium_Resist"/>
</dbReference>
<reference evidence="5" key="1">
    <citation type="submission" date="2023-07" db="EMBL/GenBank/DDBJ databases">
        <title>30 novel species of actinomycetes from the DSMZ collection.</title>
        <authorList>
            <person name="Nouioui I."/>
        </authorList>
    </citation>
    <scope>NUCLEOTIDE SEQUENCE [LARGE SCALE GENOMIC DNA]</scope>
    <source>
        <strain evidence="5">DSM 44918</strain>
    </source>
</reference>
<keyword evidence="5" id="KW-1185">Reference proteome</keyword>
<protein>
    <submittedName>
        <fullName evidence="4">TerD family protein</fullName>
    </submittedName>
</protein>
<dbReference type="PANTHER" id="PTHR32097:SF4">
    <property type="entry name" value="GENERAL STRESS PROTEIN 16U"/>
    <property type="match status" value="1"/>
</dbReference>
<comment type="caution">
    <text evidence="4">The sequence shown here is derived from an EMBL/GenBank/DDBJ whole genome shotgun (WGS) entry which is preliminary data.</text>
</comment>
<comment type="similarity">
    <text evidence="1">Belongs to the CAPAB/TerDEXZ family.</text>
</comment>
<feature type="region of interest" description="Disordered" evidence="2">
    <location>
        <begin position="185"/>
        <end position="218"/>
    </location>
</feature>
<evidence type="ECO:0000256" key="2">
    <source>
        <dbReference type="SAM" id="MobiDB-lite"/>
    </source>
</evidence>
<evidence type="ECO:0000313" key="5">
    <source>
        <dbReference type="Proteomes" id="UP001183420"/>
    </source>
</evidence>
<dbReference type="InterPro" id="IPR003325">
    <property type="entry name" value="TerD"/>
</dbReference>
<dbReference type="RefSeq" id="WP_311602538.1">
    <property type="nucleotide sequence ID" value="NZ_JAVREM010000054.1"/>
</dbReference>
<accession>A0ABU2LWX9</accession>
<dbReference type="Proteomes" id="UP001183420">
    <property type="component" value="Unassembled WGS sequence"/>
</dbReference>
<dbReference type="Gene3D" id="2.60.60.30">
    <property type="entry name" value="sav2460 like domains"/>
    <property type="match status" value="1"/>
</dbReference>
<proteinExistence type="inferred from homology"/>
<dbReference type="Pfam" id="PF02342">
    <property type="entry name" value="TerD"/>
    <property type="match status" value="1"/>
</dbReference>